<protein>
    <submittedName>
        <fullName evidence="2">Uncharacterized protein</fullName>
    </submittedName>
</protein>
<evidence type="ECO:0000313" key="3">
    <source>
        <dbReference type="Proteomes" id="UP001606305"/>
    </source>
</evidence>
<organism evidence="2 3">
    <name type="scientific">Pelomonas nitida</name>
    <dbReference type="NCBI Taxonomy" id="3299027"/>
    <lineage>
        <taxon>Bacteria</taxon>
        <taxon>Pseudomonadati</taxon>
        <taxon>Pseudomonadota</taxon>
        <taxon>Betaproteobacteria</taxon>
        <taxon>Burkholderiales</taxon>
        <taxon>Sphaerotilaceae</taxon>
        <taxon>Roseateles</taxon>
    </lineage>
</organism>
<feature type="compositionally biased region" description="Pro residues" evidence="1">
    <location>
        <begin position="265"/>
        <end position="290"/>
    </location>
</feature>
<evidence type="ECO:0000256" key="1">
    <source>
        <dbReference type="SAM" id="MobiDB-lite"/>
    </source>
</evidence>
<dbReference type="EMBL" id="JBIGIA010000005">
    <property type="protein sequence ID" value="MFG6456866.1"/>
    <property type="molecule type" value="Genomic_DNA"/>
</dbReference>
<dbReference type="Proteomes" id="UP001606305">
    <property type="component" value="Unassembled WGS sequence"/>
</dbReference>
<evidence type="ECO:0000313" key="2">
    <source>
        <dbReference type="EMBL" id="MFG6456866.1"/>
    </source>
</evidence>
<keyword evidence="3" id="KW-1185">Reference proteome</keyword>
<comment type="caution">
    <text evidence="2">The sequence shown here is derived from an EMBL/GenBank/DDBJ whole genome shotgun (WGS) entry which is preliminary data.</text>
</comment>
<dbReference type="RefSeq" id="WP_394487648.1">
    <property type="nucleotide sequence ID" value="NZ_JBIGIA010000005.1"/>
</dbReference>
<proteinExistence type="predicted"/>
<accession>A0ABW7G4Q3</accession>
<reference evidence="2 3" key="1">
    <citation type="submission" date="2024-09" db="EMBL/GenBank/DDBJ databases">
        <title>Novel species of the genus Pelomonas and Roseateles isolated from streams.</title>
        <authorList>
            <person name="Lu H."/>
        </authorList>
    </citation>
    <scope>NUCLEOTIDE SEQUENCE [LARGE SCALE GENOMIC DNA]</scope>
    <source>
        <strain evidence="2 3">BYS96W</strain>
    </source>
</reference>
<gene>
    <name evidence="2" type="ORF">ACG00X_08470</name>
</gene>
<sequence length="446" mass="45978">MTDTVRLTTAAGAAVLPSQEVDVGPNGLSLLVQLPAGRRLQRAAFSIAASGAVGAELSPAPQLDSDGFTVGANGTVNTANAANAHWLSVSWDVERAIVALTVKAASASTAAPATAARVRMFSAGNWLPLPPRDVLTFANGQASVRFPACAVSRLMLELQTENKVNDKWSGVLVPGAVDISNVTVSVQATPQPCHVSAAVADDAPFFRVAGPLPTQAVAMEGLARALNRYLGDNAGATAIPLTLRAAAASRLKVVAFDAVLDPLPGSQPPASQPPPPPPRPEQPGTQPPGDPAAQKGRWCRPQHLAAQAFAAVPTGLGLSAVELWVRPLGDPAALRGSLSLHADDAGRPAAEPLMAPQPWHYAGDATAAAQWLRCELPLPAVAPASPWWAMLQVEAGELLWYQAATPPPGAAAGLFQALGGPWMPVQPGAPAWLQARLQFIDTAGVV</sequence>
<name>A0ABW7G4Q3_9BURK</name>
<feature type="region of interest" description="Disordered" evidence="1">
    <location>
        <begin position="262"/>
        <end position="297"/>
    </location>
</feature>